<dbReference type="EMBL" id="JBHUHD010000005">
    <property type="protein sequence ID" value="MFD2143798.1"/>
    <property type="molecule type" value="Genomic_DNA"/>
</dbReference>
<comment type="caution">
    <text evidence="4">The sequence shown here is derived from an EMBL/GenBank/DDBJ whole genome shotgun (WGS) entry which is preliminary data.</text>
</comment>
<feature type="chain" id="PRO_5045033456" evidence="2">
    <location>
        <begin position="27"/>
        <end position="236"/>
    </location>
</feature>
<feature type="signal peptide" evidence="2">
    <location>
        <begin position="1"/>
        <end position="26"/>
    </location>
</feature>
<dbReference type="Proteomes" id="UP001597299">
    <property type="component" value="Unassembled WGS sequence"/>
</dbReference>
<feature type="coiled-coil region" evidence="1">
    <location>
        <begin position="37"/>
        <end position="71"/>
    </location>
</feature>
<dbReference type="RefSeq" id="WP_213355263.1">
    <property type="nucleotide sequence ID" value="NZ_JAHBGB010000043.1"/>
</dbReference>
<reference evidence="4" key="3">
    <citation type="submission" date="2024-09" db="EMBL/GenBank/DDBJ databases">
        <authorList>
            <person name="Sun Q."/>
            <person name="Mori K."/>
        </authorList>
    </citation>
    <scope>NUCLEOTIDE SEQUENCE</scope>
    <source>
        <strain evidence="4">CCM 7435</strain>
    </source>
</reference>
<dbReference type="Pfam" id="PF07996">
    <property type="entry name" value="T4SS"/>
    <property type="match status" value="1"/>
</dbReference>
<evidence type="ECO:0000256" key="2">
    <source>
        <dbReference type="SAM" id="SignalP"/>
    </source>
</evidence>
<dbReference type="SUPFAM" id="SSF101082">
    <property type="entry name" value="Typo IV secretion system protein TraC"/>
    <property type="match status" value="1"/>
</dbReference>
<dbReference type="EMBL" id="JBHUHD010000005">
    <property type="protein sequence ID" value="MFD2143860.1"/>
    <property type="molecule type" value="Genomic_DNA"/>
</dbReference>
<keyword evidence="1" id="KW-0175">Coiled coil</keyword>
<proteinExistence type="predicted"/>
<dbReference type="InterPro" id="IPR023220">
    <property type="entry name" value="T4SS_VirB5-domain"/>
</dbReference>
<protein>
    <submittedName>
        <fullName evidence="4">Type IV secretion system protein</fullName>
    </submittedName>
</protein>
<dbReference type="InterPro" id="IPR014158">
    <property type="entry name" value="T4SS_VirB5"/>
</dbReference>
<evidence type="ECO:0000313" key="4">
    <source>
        <dbReference type="EMBL" id="MFD2143860.1"/>
    </source>
</evidence>
<evidence type="ECO:0000313" key="5">
    <source>
        <dbReference type="Proteomes" id="UP001597299"/>
    </source>
</evidence>
<reference evidence="5" key="2">
    <citation type="journal article" date="2019" name="Int. J. Syst. Evol. Microbiol.">
        <title>The Global Catalogue of Microorganisms (GCM) 10K type strain sequencing project: providing services to taxonomists for standard genome sequencing and annotation.</title>
        <authorList>
            <consortium name="The Broad Institute Genomics Platform"/>
            <consortium name="The Broad Institute Genome Sequencing Center for Infectious Disease"/>
            <person name="Wu L."/>
            <person name="Ma J."/>
        </authorList>
    </citation>
    <scope>NUCLEOTIDE SEQUENCE [LARGE SCALE GENOMIC DNA]</scope>
    <source>
        <strain evidence="5">CCM 7435</strain>
    </source>
</reference>
<evidence type="ECO:0000313" key="3">
    <source>
        <dbReference type="EMBL" id="MFD2143798.1"/>
    </source>
</evidence>
<keyword evidence="5" id="KW-1185">Reference proteome</keyword>
<organism evidence="4 5">
    <name type="scientific">Ancylobacter oerskovii</name>
    <dbReference type="NCBI Taxonomy" id="459519"/>
    <lineage>
        <taxon>Bacteria</taxon>
        <taxon>Pseudomonadati</taxon>
        <taxon>Pseudomonadota</taxon>
        <taxon>Alphaproteobacteria</taxon>
        <taxon>Hyphomicrobiales</taxon>
        <taxon>Xanthobacteraceae</taxon>
        <taxon>Ancylobacter</taxon>
    </lineage>
</organism>
<dbReference type="Gene3D" id="1.20.58.430">
    <property type="entry name" value="Type IV secretion system, VirB5-domain"/>
    <property type="match status" value="1"/>
</dbReference>
<sequence length="236" mass="25216">MSKMKGLAMGIALALGSSMAVSPAMASGVPTVDVAAIAQMLQQFMVLQDQLKNMKSQLEEAQKQVNAMTGTRGMENVLKGENRNVIPTNWQETLAVMNGGEITGLAKSIRDNASRVDTAALDRMAPALRELSEGWANSAASEQAAAGTAYNSASERFARLQSLMDAIPQATDMKAIADLQARIQVEQVMLENESIKMQALAQAAASQRRLEERQSSEAGLLRSVDVDFGSVVGRAE</sequence>
<accession>A0ABW4Z5T3</accession>
<dbReference type="CDD" id="cd14262">
    <property type="entry name" value="VirB5_like"/>
    <property type="match status" value="1"/>
</dbReference>
<name>A0ABW4Z5T3_9HYPH</name>
<gene>
    <name evidence="3" type="ORF">ACFSNC_25975</name>
    <name evidence="4" type="ORF">ACFSNC_26285</name>
</gene>
<keyword evidence="2" id="KW-0732">Signal</keyword>
<evidence type="ECO:0000256" key="1">
    <source>
        <dbReference type="SAM" id="Coils"/>
    </source>
</evidence>
<reference evidence="4" key="1">
    <citation type="journal article" date="2014" name="Int. J. Syst. Evol. Microbiol.">
        <title>Complete genome of a new Firmicutes species belonging to the dominant human colonic microbiota ('Ruminococcus bicirculans') reveals two chromosomes and a selective capacity to utilize plant glucans.</title>
        <authorList>
            <consortium name="NISC Comparative Sequencing Program"/>
            <person name="Wegmann U."/>
            <person name="Louis P."/>
            <person name="Goesmann A."/>
            <person name="Henrissat B."/>
            <person name="Duncan S.H."/>
            <person name="Flint H.J."/>
        </authorList>
    </citation>
    <scope>NUCLEOTIDE SEQUENCE</scope>
    <source>
        <strain evidence="4">CCM 7435</strain>
    </source>
</reference>